<dbReference type="Proteomes" id="UP000805193">
    <property type="component" value="Unassembled WGS sequence"/>
</dbReference>
<gene>
    <name evidence="1" type="ORF">HPB47_019833</name>
</gene>
<dbReference type="EMBL" id="JABSTQ010009050">
    <property type="protein sequence ID" value="KAG0433528.1"/>
    <property type="molecule type" value="Genomic_DNA"/>
</dbReference>
<proteinExistence type="predicted"/>
<keyword evidence="2" id="KW-1185">Reference proteome</keyword>
<comment type="caution">
    <text evidence="1">The sequence shown here is derived from an EMBL/GenBank/DDBJ whole genome shotgun (WGS) entry which is preliminary data.</text>
</comment>
<protein>
    <submittedName>
        <fullName evidence="1">Uncharacterized protein</fullName>
    </submittedName>
</protein>
<accession>A0AC60QH30</accession>
<evidence type="ECO:0000313" key="2">
    <source>
        <dbReference type="Proteomes" id="UP000805193"/>
    </source>
</evidence>
<reference evidence="1 2" key="1">
    <citation type="journal article" date="2020" name="Cell">
        <title>Large-Scale Comparative Analyses of Tick Genomes Elucidate Their Genetic Diversity and Vector Capacities.</title>
        <authorList>
            <consortium name="Tick Genome and Microbiome Consortium (TIGMIC)"/>
            <person name="Jia N."/>
            <person name="Wang J."/>
            <person name="Shi W."/>
            <person name="Du L."/>
            <person name="Sun Y."/>
            <person name="Zhan W."/>
            <person name="Jiang J.F."/>
            <person name="Wang Q."/>
            <person name="Zhang B."/>
            <person name="Ji P."/>
            <person name="Bell-Sakyi L."/>
            <person name="Cui X.M."/>
            <person name="Yuan T.T."/>
            <person name="Jiang B.G."/>
            <person name="Yang W.F."/>
            <person name="Lam T.T."/>
            <person name="Chang Q.C."/>
            <person name="Ding S.J."/>
            <person name="Wang X.J."/>
            <person name="Zhu J.G."/>
            <person name="Ruan X.D."/>
            <person name="Zhao L."/>
            <person name="Wei J.T."/>
            <person name="Ye R.Z."/>
            <person name="Que T.C."/>
            <person name="Du C.H."/>
            <person name="Zhou Y.H."/>
            <person name="Cheng J.X."/>
            <person name="Dai P.F."/>
            <person name="Guo W.B."/>
            <person name="Han X.H."/>
            <person name="Huang E.J."/>
            <person name="Li L.F."/>
            <person name="Wei W."/>
            <person name="Gao Y.C."/>
            <person name="Liu J.Z."/>
            <person name="Shao H.Z."/>
            <person name="Wang X."/>
            <person name="Wang C.C."/>
            <person name="Yang T.C."/>
            <person name="Huo Q.B."/>
            <person name="Li W."/>
            <person name="Chen H.Y."/>
            <person name="Chen S.E."/>
            <person name="Zhou L.G."/>
            <person name="Ni X.B."/>
            <person name="Tian J.H."/>
            <person name="Sheng Y."/>
            <person name="Liu T."/>
            <person name="Pan Y.S."/>
            <person name="Xia L.Y."/>
            <person name="Li J."/>
            <person name="Zhao F."/>
            <person name="Cao W.C."/>
        </authorList>
    </citation>
    <scope>NUCLEOTIDE SEQUENCE [LARGE SCALE GENOMIC DNA]</scope>
    <source>
        <strain evidence="1">Iper-2018</strain>
    </source>
</reference>
<evidence type="ECO:0000313" key="1">
    <source>
        <dbReference type="EMBL" id="KAG0433528.1"/>
    </source>
</evidence>
<name>A0AC60QH30_IXOPE</name>
<sequence>MSEPIWNADRERLDARHWAATGGGGGGGGVANEAVQGELGWSSFETREATSKITYYGRLRHMDSCRWARRLFMYTHLTGLRTRWQKCLHQLEHKYGFFSDPVEASSERGWASEVKKKVRNNEAQQWHRDAQTKSTLQVYLTHKTTIASEALLYDNSLGSRLLFEARAGALRTLVYRRRFDATVTSSACRVCGGYDETVEHVVLDCAGLQPSRCPRLQSPLVLAEALGFTITEIGRNQADSSDAQSSAATQIKGPSSGRHRLVVATKRRLKDWFNKIHLRWH</sequence>
<organism evidence="1 2">
    <name type="scientific">Ixodes persulcatus</name>
    <name type="common">Taiga tick</name>
    <dbReference type="NCBI Taxonomy" id="34615"/>
    <lineage>
        <taxon>Eukaryota</taxon>
        <taxon>Metazoa</taxon>
        <taxon>Ecdysozoa</taxon>
        <taxon>Arthropoda</taxon>
        <taxon>Chelicerata</taxon>
        <taxon>Arachnida</taxon>
        <taxon>Acari</taxon>
        <taxon>Parasitiformes</taxon>
        <taxon>Ixodida</taxon>
        <taxon>Ixodoidea</taxon>
        <taxon>Ixodidae</taxon>
        <taxon>Ixodinae</taxon>
        <taxon>Ixodes</taxon>
    </lineage>
</organism>